<gene>
    <name evidence="2" type="ORF">GCM10009549_26260</name>
</gene>
<organism evidence="2 3">
    <name type="scientific">Streptomyces thermoalcalitolerans</name>
    <dbReference type="NCBI Taxonomy" id="65605"/>
    <lineage>
        <taxon>Bacteria</taxon>
        <taxon>Bacillati</taxon>
        <taxon>Actinomycetota</taxon>
        <taxon>Actinomycetes</taxon>
        <taxon>Kitasatosporales</taxon>
        <taxon>Streptomycetaceae</taxon>
        <taxon>Streptomyces</taxon>
    </lineage>
</organism>
<comment type="caution">
    <text evidence="2">The sequence shown here is derived from an EMBL/GenBank/DDBJ whole genome shotgun (WGS) entry which is preliminary data.</text>
</comment>
<accession>A0ABN1NNL2</accession>
<evidence type="ECO:0000313" key="3">
    <source>
        <dbReference type="Proteomes" id="UP001501005"/>
    </source>
</evidence>
<name>A0ABN1NNL2_9ACTN</name>
<dbReference type="Proteomes" id="UP001501005">
    <property type="component" value="Unassembled WGS sequence"/>
</dbReference>
<proteinExistence type="predicted"/>
<reference evidence="2 3" key="1">
    <citation type="journal article" date="2019" name="Int. J. Syst. Evol. Microbiol.">
        <title>The Global Catalogue of Microorganisms (GCM) 10K type strain sequencing project: providing services to taxonomists for standard genome sequencing and annotation.</title>
        <authorList>
            <consortium name="The Broad Institute Genomics Platform"/>
            <consortium name="The Broad Institute Genome Sequencing Center for Infectious Disease"/>
            <person name="Wu L."/>
            <person name="Ma J."/>
        </authorList>
    </citation>
    <scope>NUCLEOTIDE SEQUENCE [LARGE SCALE GENOMIC DNA]</scope>
    <source>
        <strain evidence="2 3">JCM 10673</strain>
    </source>
</reference>
<keyword evidence="3" id="KW-1185">Reference proteome</keyword>
<evidence type="ECO:0000256" key="1">
    <source>
        <dbReference type="SAM" id="MobiDB-lite"/>
    </source>
</evidence>
<feature type="compositionally biased region" description="Low complexity" evidence="1">
    <location>
        <begin position="87"/>
        <end position="102"/>
    </location>
</feature>
<feature type="region of interest" description="Disordered" evidence="1">
    <location>
        <begin position="51"/>
        <end position="115"/>
    </location>
</feature>
<evidence type="ECO:0000313" key="2">
    <source>
        <dbReference type="EMBL" id="GAA0913251.1"/>
    </source>
</evidence>
<dbReference type="EMBL" id="BAAAHG010000017">
    <property type="protein sequence ID" value="GAA0913251.1"/>
    <property type="molecule type" value="Genomic_DNA"/>
</dbReference>
<protein>
    <submittedName>
        <fullName evidence="2">Uncharacterized protein</fullName>
    </submittedName>
</protein>
<sequence length="115" mass="11288">MSRRRTGAGRWGAGQMLGAGVRHLDPRAVQQKKQHQPDVAAGKAAVTDCVGRQLGRDGGDGPGGFGVVREAGPLGGLLDGEAPGRPGAVSGAAGSQGQLAGSGVRGGFGFASSVN</sequence>